<dbReference type="Proteomes" id="UP000002191">
    <property type="component" value="Chromosome"/>
</dbReference>
<organism evidence="1 3">
    <name type="scientific">Pseudodesulfovibrio aespoeensis (strain ATCC 700646 / DSM 10631 / Aspo-2)</name>
    <name type="common">Desulfovibrio aespoeensis</name>
    <dbReference type="NCBI Taxonomy" id="643562"/>
    <lineage>
        <taxon>Bacteria</taxon>
        <taxon>Pseudomonadati</taxon>
        <taxon>Thermodesulfobacteriota</taxon>
        <taxon>Desulfovibrionia</taxon>
        <taxon>Desulfovibrionales</taxon>
        <taxon>Desulfovibrionaceae</taxon>
    </lineage>
</organism>
<keyword evidence="3" id="KW-1185">Reference proteome</keyword>
<dbReference type="EMBL" id="CP002431">
    <property type="protein sequence ID" value="ADU61612.1"/>
    <property type="molecule type" value="Genomic_DNA"/>
</dbReference>
<accession>E6VWB7</accession>
<evidence type="ECO:0000313" key="3">
    <source>
        <dbReference type="Proteomes" id="UP000002191"/>
    </source>
</evidence>
<reference evidence="1 3" key="2">
    <citation type="journal article" date="2014" name="Genome Announc.">
        <title>Complete Genome Sequence of the Subsurface, Mesophilic Sulfate-Reducing Bacterium Desulfovibrio aespoeensis Aspo-2.</title>
        <authorList>
            <person name="Pedersen K."/>
            <person name="Bengtsson A."/>
            <person name="Edlund J."/>
            <person name="Rabe L."/>
            <person name="Hazen T."/>
            <person name="Chakraborty R."/>
            <person name="Goodwin L."/>
            <person name="Shapiro N."/>
        </authorList>
    </citation>
    <scope>NUCLEOTIDE SEQUENCE [LARGE SCALE GENOMIC DNA]</scope>
    <source>
        <strain evidence="1">Aspo-2</strain>
        <strain evidence="3">ATCC 700646 / DSM 10631 / Aspo-2</strain>
    </source>
</reference>
<dbReference type="STRING" id="643562.Daes_0297"/>
<reference evidence="3" key="1">
    <citation type="submission" date="2010-12" db="EMBL/GenBank/DDBJ databases">
        <title>Complete sequence of Desulfovibrio aespoeensis Aspo-2.</title>
        <authorList>
            <consortium name="US DOE Joint Genome Institute"/>
            <person name="Lucas S."/>
            <person name="Copeland A."/>
            <person name="Lapidus A."/>
            <person name="Cheng J.-F."/>
            <person name="Goodwin L."/>
            <person name="Pitluck S."/>
            <person name="Chertkov O."/>
            <person name="Misra M."/>
            <person name="Detter J.C."/>
            <person name="Han C."/>
            <person name="Tapia R."/>
            <person name="Land M."/>
            <person name="Hauser L."/>
            <person name="Kyrpides N."/>
            <person name="Ivanova N."/>
            <person name="Ovchinnikova G."/>
            <person name="Pedersen K."/>
            <person name="Jagevall S."/>
            <person name="Hazen T."/>
            <person name="Woyke T."/>
        </authorList>
    </citation>
    <scope>NUCLEOTIDE SEQUENCE [LARGE SCALE GENOMIC DNA]</scope>
    <source>
        <strain evidence="3">ATCC 700646 / DSM 10631 / Aspo-2</strain>
    </source>
</reference>
<protein>
    <submittedName>
        <fullName evidence="1">Uncharacterized protein</fullName>
    </submittedName>
</protein>
<dbReference type="AlphaFoldDB" id="E6VWB7"/>
<dbReference type="EMBL" id="CP002431">
    <property type="protein sequence ID" value="ADU61323.1"/>
    <property type="molecule type" value="Genomic_DNA"/>
</dbReference>
<dbReference type="RefSeq" id="WP_013513260.1">
    <property type="nucleotide sequence ID" value="NC_014844.1"/>
</dbReference>
<dbReference type="eggNOG" id="ENOG5033W9T">
    <property type="taxonomic scope" value="Bacteria"/>
</dbReference>
<gene>
    <name evidence="1" type="ordered locus">Daes_0297</name>
    <name evidence="2" type="ordered locus">Daes_0594</name>
</gene>
<dbReference type="KEGG" id="das:Daes_0297"/>
<evidence type="ECO:0000313" key="1">
    <source>
        <dbReference type="EMBL" id="ADU61323.1"/>
    </source>
</evidence>
<sequence>MKLVADINALDTPSLFAASERRIILHAAVYGAFARSRPHRHGLETALAKPGFERLDIIVLEPGCCEPWVRPFLEALRFGISRQAADDEVAASHAFVSELAARHPGQVRVHPARRLPCLPILVIDDTIVFGQYAHADIHAPQGFWGMIQADVQTLLGWADTGKPPASASREEVAAFRLINECVRAMCACRACPTFSFQHPDRRDIPAPNTP</sequence>
<proteinExistence type="predicted"/>
<dbReference type="HOGENOM" id="CLU_116287_0_0_7"/>
<evidence type="ECO:0000313" key="2">
    <source>
        <dbReference type="EMBL" id="ADU61612.1"/>
    </source>
</evidence>
<dbReference type="KEGG" id="das:Daes_0594"/>
<name>E6VWB7_PSEA9</name>